<evidence type="ECO:0000256" key="8">
    <source>
        <dbReference type="ARBA" id="ARBA00022840"/>
    </source>
</evidence>
<dbReference type="FunFam" id="2.60.200.30:FF:000015">
    <property type="entry name" value="NAD(H) kinase 3"/>
    <property type="match status" value="1"/>
</dbReference>
<keyword evidence="5" id="KW-0808">Transferase</keyword>
<dbReference type="GO" id="GO:0006741">
    <property type="term" value="P:NADP+ biosynthetic process"/>
    <property type="evidence" value="ECO:0007669"/>
    <property type="project" value="InterPro"/>
</dbReference>
<comment type="caution">
    <text evidence="12">The sequence shown here is derived from an EMBL/GenBank/DDBJ whole genome shotgun (WGS) entry which is preliminary data.</text>
</comment>
<dbReference type="PANTHER" id="PTHR20275:SF28">
    <property type="entry name" value="NADH KINASE"/>
    <property type="match status" value="1"/>
</dbReference>
<keyword evidence="13" id="KW-1185">Reference proteome</keyword>
<keyword evidence="6" id="KW-0547">Nucleotide-binding</keyword>
<evidence type="ECO:0000256" key="2">
    <source>
        <dbReference type="ARBA" id="ARBA00010995"/>
    </source>
</evidence>
<organism evidence="12 13">
    <name type="scientific">Buddleja alternifolia</name>
    <dbReference type="NCBI Taxonomy" id="168488"/>
    <lineage>
        <taxon>Eukaryota</taxon>
        <taxon>Viridiplantae</taxon>
        <taxon>Streptophyta</taxon>
        <taxon>Embryophyta</taxon>
        <taxon>Tracheophyta</taxon>
        <taxon>Spermatophyta</taxon>
        <taxon>Magnoliopsida</taxon>
        <taxon>eudicotyledons</taxon>
        <taxon>Gunneridae</taxon>
        <taxon>Pentapetalae</taxon>
        <taxon>asterids</taxon>
        <taxon>lamiids</taxon>
        <taxon>Lamiales</taxon>
        <taxon>Scrophulariaceae</taxon>
        <taxon>Buddlejeae</taxon>
        <taxon>Buddleja</taxon>
    </lineage>
</organism>
<dbReference type="Proteomes" id="UP000826271">
    <property type="component" value="Unassembled WGS sequence"/>
</dbReference>
<sequence>MTLQVLRYLYDRTLVHKDTINFCQNILKKKVVDWKAVFRSDLSEPIRDVDLVITVGGDGTLLQASHFMDDSVPVLGVNSDPTRPQEVVELSEEFDATRSTGYLCAANANNFEQILDGILKNHHEPSKLARMAVSVNSKVISTSALNDILLAHPCPAAVSRFSFRIKKNGEHLSSLLHSRSSGLRISTAAGSTAAILSAGGSKMPILSKELQYLVREPISPGVTSHLMHGFVKSNETMDISWFCREGLLYIDGCHVVHSIQLGDTIELSSGAPPLKVYLSPHFLSHDV</sequence>
<dbReference type="InterPro" id="IPR002504">
    <property type="entry name" value="NADK"/>
</dbReference>
<evidence type="ECO:0000313" key="12">
    <source>
        <dbReference type="EMBL" id="KAG8386484.1"/>
    </source>
</evidence>
<accession>A0AAV6XV49</accession>
<evidence type="ECO:0000256" key="7">
    <source>
        <dbReference type="ARBA" id="ARBA00022777"/>
    </source>
</evidence>
<dbReference type="AlphaFoldDB" id="A0AAV6XV49"/>
<dbReference type="PANTHER" id="PTHR20275">
    <property type="entry name" value="NAD KINASE"/>
    <property type="match status" value="1"/>
</dbReference>
<dbReference type="SUPFAM" id="SSF111331">
    <property type="entry name" value="NAD kinase/diacylglycerol kinase-like"/>
    <property type="match status" value="1"/>
</dbReference>
<comment type="subunit">
    <text evidence="3">Homodimer.</text>
</comment>
<reference evidence="12" key="1">
    <citation type="submission" date="2019-10" db="EMBL/GenBank/DDBJ databases">
        <authorList>
            <person name="Zhang R."/>
            <person name="Pan Y."/>
            <person name="Wang J."/>
            <person name="Ma R."/>
            <person name="Yu S."/>
        </authorList>
    </citation>
    <scope>NUCLEOTIDE SEQUENCE</scope>
    <source>
        <strain evidence="12">LA-IB0</strain>
        <tissue evidence="12">Leaf</tissue>
    </source>
</reference>
<dbReference type="EMBL" id="WHWC01000003">
    <property type="protein sequence ID" value="KAG8386484.1"/>
    <property type="molecule type" value="Genomic_DNA"/>
</dbReference>
<keyword evidence="10" id="KW-0520">NAD</keyword>
<dbReference type="InterPro" id="IPR017437">
    <property type="entry name" value="ATP-NAD_kinase_PpnK-typ_C"/>
</dbReference>
<dbReference type="GO" id="GO:0019674">
    <property type="term" value="P:NAD+ metabolic process"/>
    <property type="evidence" value="ECO:0007669"/>
    <property type="project" value="InterPro"/>
</dbReference>
<dbReference type="Gene3D" id="2.60.200.30">
    <property type="entry name" value="Probable inorganic polyphosphate/atp-NAD kinase, domain 2"/>
    <property type="match status" value="1"/>
</dbReference>
<dbReference type="Pfam" id="PF01513">
    <property type="entry name" value="NAD_kinase"/>
    <property type="match status" value="1"/>
</dbReference>
<dbReference type="EC" id="2.7.1.86" evidence="11"/>
<keyword evidence="4" id="KW-0963">Cytoplasm</keyword>
<gene>
    <name evidence="12" type="ORF">BUALT_Bualt03G0153400</name>
</gene>
<evidence type="ECO:0000256" key="10">
    <source>
        <dbReference type="ARBA" id="ARBA00023027"/>
    </source>
</evidence>
<dbReference type="GO" id="GO:0003951">
    <property type="term" value="F:NAD+ kinase activity"/>
    <property type="evidence" value="ECO:0007669"/>
    <property type="project" value="InterPro"/>
</dbReference>
<evidence type="ECO:0000256" key="11">
    <source>
        <dbReference type="ARBA" id="ARBA00066398"/>
    </source>
</evidence>
<keyword evidence="7" id="KW-0418">Kinase</keyword>
<name>A0AAV6XV49_9LAMI</name>
<evidence type="ECO:0000256" key="6">
    <source>
        <dbReference type="ARBA" id="ARBA00022741"/>
    </source>
</evidence>
<dbReference type="GO" id="GO:0005524">
    <property type="term" value="F:ATP binding"/>
    <property type="evidence" value="ECO:0007669"/>
    <property type="project" value="UniProtKB-KW"/>
</dbReference>
<comment type="similarity">
    <text evidence="2">Belongs to the NAD kinase family.</text>
</comment>
<dbReference type="GO" id="GO:0042736">
    <property type="term" value="F:NADH kinase activity"/>
    <property type="evidence" value="ECO:0007669"/>
    <property type="project" value="UniProtKB-EC"/>
</dbReference>
<evidence type="ECO:0000256" key="3">
    <source>
        <dbReference type="ARBA" id="ARBA00011738"/>
    </source>
</evidence>
<evidence type="ECO:0000256" key="5">
    <source>
        <dbReference type="ARBA" id="ARBA00022679"/>
    </source>
</evidence>
<evidence type="ECO:0000256" key="9">
    <source>
        <dbReference type="ARBA" id="ARBA00022857"/>
    </source>
</evidence>
<evidence type="ECO:0000256" key="1">
    <source>
        <dbReference type="ARBA" id="ARBA00004496"/>
    </source>
</evidence>
<protein>
    <recommendedName>
        <fullName evidence="11">NADH kinase</fullName>
        <ecNumber evidence="11">2.7.1.86</ecNumber>
    </recommendedName>
</protein>
<dbReference type="FunFam" id="3.40.50.10330:FF:000027">
    <property type="entry name" value="NADH kinase"/>
    <property type="match status" value="1"/>
</dbReference>
<comment type="subcellular location">
    <subcellularLocation>
        <location evidence="1">Cytoplasm</location>
    </subcellularLocation>
</comment>
<evidence type="ECO:0000313" key="13">
    <source>
        <dbReference type="Proteomes" id="UP000826271"/>
    </source>
</evidence>
<keyword evidence="8" id="KW-0067">ATP-binding</keyword>
<dbReference type="InterPro" id="IPR016064">
    <property type="entry name" value="NAD/diacylglycerol_kinase_sf"/>
</dbReference>
<keyword evidence="9" id="KW-0521">NADP</keyword>
<evidence type="ECO:0000256" key="4">
    <source>
        <dbReference type="ARBA" id="ARBA00022490"/>
    </source>
</evidence>
<proteinExistence type="inferred from homology"/>
<dbReference type="GO" id="GO:0005737">
    <property type="term" value="C:cytoplasm"/>
    <property type="evidence" value="ECO:0007669"/>
    <property type="project" value="UniProtKB-SubCell"/>
</dbReference>